<sequence length="118" mass="13258">MQPHGAGGAVSQSKLMLICHCNIITEKEIEQTIIGLLDQDPWQLIVPAKIYHAMQKRGRCCGCFPNVVETIIRVTENYHARSEASDVDIVSHLDRVRGLRVQYGSRNHERRSAGHRAA</sequence>
<reference evidence="1 2" key="1">
    <citation type="submission" date="2018-05" db="EMBL/GenBank/DDBJ databases">
        <title>Genomic Encyclopedia of Type Strains, Phase IV (KMG-IV): sequencing the most valuable type-strain genomes for metagenomic binning, comparative biology and taxonomic classification.</title>
        <authorList>
            <person name="Goeker M."/>
        </authorList>
    </citation>
    <scope>NUCLEOTIDE SEQUENCE [LARGE SCALE GENOMIC DNA]</scope>
    <source>
        <strain evidence="1 2">DSM 2626</strain>
    </source>
</reference>
<dbReference type="InterPro" id="IPR041854">
    <property type="entry name" value="BFD-like_2Fe2S-bd_dom_sf"/>
</dbReference>
<gene>
    <name evidence="1" type="ORF">C8D77_104360</name>
</gene>
<comment type="caution">
    <text evidence="1">The sequence shown here is derived from an EMBL/GenBank/DDBJ whole genome shotgun (WGS) entry which is preliminary data.</text>
</comment>
<dbReference type="EMBL" id="QGGH01000004">
    <property type="protein sequence ID" value="PWJ91015.1"/>
    <property type="molecule type" value="Genomic_DNA"/>
</dbReference>
<name>A0A8E3B5A0_RHILI</name>
<accession>A0A8E3B5A0</accession>
<dbReference type="AlphaFoldDB" id="A0A8E3B5A0"/>
<dbReference type="Proteomes" id="UP000245631">
    <property type="component" value="Unassembled WGS sequence"/>
</dbReference>
<evidence type="ECO:0000313" key="1">
    <source>
        <dbReference type="EMBL" id="PWJ91015.1"/>
    </source>
</evidence>
<organism evidence="1 2">
    <name type="scientific">Rhizobium loti</name>
    <name type="common">Mesorhizobium loti</name>
    <dbReference type="NCBI Taxonomy" id="381"/>
    <lineage>
        <taxon>Bacteria</taxon>
        <taxon>Pseudomonadati</taxon>
        <taxon>Pseudomonadota</taxon>
        <taxon>Alphaproteobacteria</taxon>
        <taxon>Hyphomicrobiales</taxon>
        <taxon>Phyllobacteriaceae</taxon>
        <taxon>Mesorhizobium</taxon>
    </lineage>
</organism>
<protein>
    <recommendedName>
        <fullName evidence="3">(2Fe-2S)-binding protein</fullName>
    </recommendedName>
</protein>
<evidence type="ECO:0000313" key="2">
    <source>
        <dbReference type="Proteomes" id="UP000245631"/>
    </source>
</evidence>
<proteinExistence type="predicted"/>
<evidence type="ECO:0008006" key="3">
    <source>
        <dbReference type="Google" id="ProtNLM"/>
    </source>
</evidence>
<dbReference type="Gene3D" id="1.10.10.1100">
    <property type="entry name" value="BFD-like [2Fe-2S]-binding domain"/>
    <property type="match status" value="1"/>
</dbReference>